<dbReference type="Proteomes" id="UP001212498">
    <property type="component" value="Unassembled WGS sequence"/>
</dbReference>
<evidence type="ECO:0000313" key="3">
    <source>
        <dbReference type="Proteomes" id="UP001212498"/>
    </source>
</evidence>
<keyword evidence="1" id="KW-0732">Signal</keyword>
<keyword evidence="3" id="KW-1185">Reference proteome</keyword>
<feature type="signal peptide" evidence="1">
    <location>
        <begin position="1"/>
        <end position="34"/>
    </location>
</feature>
<feature type="chain" id="PRO_5046664372" description="Secreted protein" evidence="1">
    <location>
        <begin position="35"/>
        <end position="135"/>
    </location>
</feature>
<comment type="caution">
    <text evidence="2">The sequence shown here is derived from an EMBL/GenBank/DDBJ whole genome shotgun (WGS) entry which is preliminary data.</text>
</comment>
<evidence type="ECO:0000313" key="2">
    <source>
        <dbReference type="EMBL" id="MDA0644748.1"/>
    </source>
</evidence>
<accession>A0ABT4T6H5</accession>
<evidence type="ECO:0008006" key="4">
    <source>
        <dbReference type="Google" id="ProtNLM"/>
    </source>
</evidence>
<organism evidence="2 3">
    <name type="scientific">Nonomuraea ferruginea</name>
    <dbReference type="NCBI Taxonomy" id="46174"/>
    <lineage>
        <taxon>Bacteria</taxon>
        <taxon>Bacillati</taxon>
        <taxon>Actinomycetota</taxon>
        <taxon>Actinomycetes</taxon>
        <taxon>Streptosporangiales</taxon>
        <taxon>Streptosporangiaceae</taxon>
        <taxon>Nonomuraea</taxon>
    </lineage>
</organism>
<reference evidence="2 3" key="1">
    <citation type="submission" date="2022-11" db="EMBL/GenBank/DDBJ databases">
        <title>Nonomuraea corallina sp. nov., a new species of the genus Nonomuraea isolated from sea side sediment in Thai sea.</title>
        <authorList>
            <person name="Ngamcharungchit C."/>
            <person name="Matsumoto A."/>
            <person name="Suriyachadkun C."/>
            <person name="Panbangred W."/>
            <person name="Inahashi Y."/>
            <person name="Intra B."/>
        </authorList>
    </citation>
    <scope>NUCLEOTIDE SEQUENCE [LARGE SCALE GENOMIC DNA]</scope>
    <source>
        <strain evidence="2 3">DSM 43553</strain>
    </source>
</reference>
<name>A0ABT4T6H5_9ACTN</name>
<gene>
    <name evidence="2" type="ORF">OUY24_29315</name>
</gene>
<dbReference type="RefSeq" id="WP_271278617.1">
    <property type="nucleotide sequence ID" value="NZ_BAABFD010000018.1"/>
</dbReference>
<evidence type="ECO:0000256" key="1">
    <source>
        <dbReference type="SAM" id="SignalP"/>
    </source>
</evidence>
<protein>
    <recommendedName>
        <fullName evidence="4">Secreted protein</fullName>
    </recommendedName>
</protein>
<sequence>MNTRTRTASSAAKGLLAGAMLLTGLLAGTPAAHADHQSCSNRTDVPGVCLKVVNEGLRVTYAEAYHDGRTGAWTGHIDLHREGRHTIQRGDHTPPQAAIWSGVDDYTAGSRICAQGWEKVGSGWRPKGRTCFEVR</sequence>
<dbReference type="EMBL" id="JAPNUD010000108">
    <property type="protein sequence ID" value="MDA0644748.1"/>
    <property type="molecule type" value="Genomic_DNA"/>
</dbReference>
<proteinExistence type="predicted"/>